<accession>A0AAV2DY56</accession>
<name>A0AAV2DY56_9ROSI</name>
<dbReference type="EMBL" id="OZ034816">
    <property type="protein sequence ID" value="CAL1378581.1"/>
    <property type="molecule type" value="Genomic_DNA"/>
</dbReference>
<dbReference type="AlphaFoldDB" id="A0AAV2DY56"/>
<sequence>MDTPNPPSPLLLRDGRMSDRSLRLVLLCQQHLCHSKIFYGLDFCHQRRVNSFTRPFIFDCMIASAIWVAPTNAARVQLLGWKEIPPL</sequence>
<organism evidence="1 2">
    <name type="scientific">Linum trigynum</name>
    <dbReference type="NCBI Taxonomy" id="586398"/>
    <lineage>
        <taxon>Eukaryota</taxon>
        <taxon>Viridiplantae</taxon>
        <taxon>Streptophyta</taxon>
        <taxon>Embryophyta</taxon>
        <taxon>Tracheophyta</taxon>
        <taxon>Spermatophyta</taxon>
        <taxon>Magnoliopsida</taxon>
        <taxon>eudicotyledons</taxon>
        <taxon>Gunneridae</taxon>
        <taxon>Pentapetalae</taxon>
        <taxon>rosids</taxon>
        <taxon>fabids</taxon>
        <taxon>Malpighiales</taxon>
        <taxon>Linaceae</taxon>
        <taxon>Linum</taxon>
    </lineage>
</organism>
<protein>
    <submittedName>
        <fullName evidence="1">Uncharacterized protein</fullName>
    </submittedName>
</protein>
<dbReference type="Proteomes" id="UP001497516">
    <property type="component" value="Chromosome 3"/>
</dbReference>
<evidence type="ECO:0000313" key="2">
    <source>
        <dbReference type="Proteomes" id="UP001497516"/>
    </source>
</evidence>
<reference evidence="1 2" key="1">
    <citation type="submission" date="2024-04" db="EMBL/GenBank/DDBJ databases">
        <authorList>
            <person name="Fracassetti M."/>
        </authorList>
    </citation>
    <scope>NUCLEOTIDE SEQUENCE [LARGE SCALE GENOMIC DNA]</scope>
</reference>
<keyword evidence="2" id="KW-1185">Reference proteome</keyword>
<evidence type="ECO:0000313" key="1">
    <source>
        <dbReference type="EMBL" id="CAL1378581.1"/>
    </source>
</evidence>
<gene>
    <name evidence="1" type="ORF">LTRI10_LOCUS20155</name>
</gene>
<proteinExistence type="predicted"/>